<accession>A0A1E7FYJ1</accession>
<dbReference type="AlphaFoldDB" id="A0A1E7FYJ1"/>
<protein>
    <submittedName>
        <fullName evidence="2">Uncharacterized protein</fullName>
    </submittedName>
</protein>
<name>A0A1E7FYJ1_9STRA</name>
<feature type="region of interest" description="Disordered" evidence="1">
    <location>
        <begin position="37"/>
        <end position="59"/>
    </location>
</feature>
<evidence type="ECO:0000313" key="3">
    <source>
        <dbReference type="Proteomes" id="UP000095751"/>
    </source>
</evidence>
<gene>
    <name evidence="2" type="ORF">FRACYDRAFT_233391</name>
</gene>
<evidence type="ECO:0000256" key="1">
    <source>
        <dbReference type="SAM" id="MobiDB-lite"/>
    </source>
</evidence>
<dbReference type="EMBL" id="KV784353">
    <property type="protein sequence ID" value="OEU23222.1"/>
    <property type="molecule type" value="Genomic_DNA"/>
</dbReference>
<keyword evidence="3" id="KW-1185">Reference proteome</keyword>
<organism evidence="2 3">
    <name type="scientific">Fragilariopsis cylindrus CCMP1102</name>
    <dbReference type="NCBI Taxonomy" id="635003"/>
    <lineage>
        <taxon>Eukaryota</taxon>
        <taxon>Sar</taxon>
        <taxon>Stramenopiles</taxon>
        <taxon>Ochrophyta</taxon>
        <taxon>Bacillariophyta</taxon>
        <taxon>Bacillariophyceae</taxon>
        <taxon>Bacillariophycidae</taxon>
        <taxon>Bacillariales</taxon>
        <taxon>Bacillariaceae</taxon>
        <taxon>Fragilariopsis</taxon>
    </lineage>
</organism>
<feature type="compositionally biased region" description="Low complexity" evidence="1">
    <location>
        <begin position="45"/>
        <end position="55"/>
    </location>
</feature>
<proteinExistence type="predicted"/>
<reference evidence="2 3" key="1">
    <citation type="submission" date="2016-09" db="EMBL/GenBank/DDBJ databases">
        <title>Extensive genetic diversity and differential bi-allelic expression allows diatom success in the polar Southern Ocean.</title>
        <authorList>
            <consortium name="DOE Joint Genome Institute"/>
            <person name="Mock T."/>
            <person name="Otillar R.P."/>
            <person name="Strauss J."/>
            <person name="Dupont C."/>
            <person name="Frickenhaus S."/>
            <person name="Maumus F."/>
            <person name="Mcmullan M."/>
            <person name="Sanges R."/>
            <person name="Schmutz J."/>
            <person name="Toseland A."/>
            <person name="Valas R."/>
            <person name="Veluchamy A."/>
            <person name="Ward B.J."/>
            <person name="Allen A."/>
            <person name="Barry K."/>
            <person name="Falciatore A."/>
            <person name="Ferrante M."/>
            <person name="Fortunato A.E."/>
            <person name="Gloeckner G."/>
            <person name="Gruber A."/>
            <person name="Hipkin R."/>
            <person name="Janech M."/>
            <person name="Kroth P."/>
            <person name="Leese F."/>
            <person name="Lindquist E."/>
            <person name="Lyon B.R."/>
            <person name="Martin J."/>
            <person name="Mayer C."/>
            <person name="Parker M."/>
            <person name="Quesneville H."/>
            <person name="Raymond J."/>
            <person name="Uhlig C."/>
            <person name="Valentin K.U."/>
            <person name="Worden A.Z."/>
            <person name="Armbrust E.V."/>
            <person name="Bowler C."/>
            <person name="Green B."/>
            <person name="Moulton V."/>
            <person name="Van Oosterhout C."/>
            <person name="Grigoriev I."/>
        </authorList>
    </citation>
    <scope>NUCLEOTIDE SEQUENCE [LARGE SCALE GENOMIC DNA]</scope>
    <source>
        <strain evidence="2 3">CCMP1102</strain>
    </source>
</reference>
<dbReference type="KEGG" id="fcy:FRACYDRAFT_233391"/>
<feature type="region of interest" description="Disordered" evidence="1">
    <location>
        <begin position="535"/>
        <end position="559"/>
    </location>
</feature>
<dbReference type="InParanoid" id="A0A1E7FYJ1"/>
<sequence length="1008" mass="113435">MINEEELLQEYLISHPPYPFQLLVERRRGNDINITTSRSHHQQEPQHQQQQQQRSRPWRGCSMIFREPGTLHYLVIETKYLRPYPSSTSTMLSSVSVSEKEVLEYALRNGMEFRKRIRRQQQHQHQHCLIIAAMFTNEFGLKLVGHVEESSFEDVQFRIMMSSSSLSSLVSYQQPSIIDIPPPIPLRDLLQFMPLQELLIYRWVGDNESWNVIGFHTSSSVSSSKDLDSDSNSNDSVNIKNSLSIPTYYSLTEIVKRNNDGYSCSNAPEVLSSNSNSSNSNDSILRKALTKIMLEERSKVEYQCNDENKIVPQQRMSTPMSMSNIILRNQSGVLEPNPGMIGSFNSLFVTKRKKNNLRLLSSSSSTSTPTVAIFLSDAFLDNNMAFHQVNNTMNSTSLQLCSASNNDTYFSATASIEGTILTKRNNCSSTTAVIGTNQSPLSTAIVSWLPPPQVKPNVIKSSLKLAKSRKASNTLSPAAKSWTPQLPQRVRTQWSVPFLQQALLPWNQIKDPWSLSACLFQQVLLPRNQIINRSPDSNRLSSQEISNLPPKQSTLSSLYPNIQSSPKERAISLGRFKTSLSAAISSLSFPLEKSQQDEYPPVASCSQGLLLELLLLPNFFEQHNPMLIKNTVQRVLKSPKQRNLSITTSSPHGILKNRNKQSFAITMSSSPNGNNQNKSPSTCTASAIGIEMEKETSLRNNNNDSIVDGNCTIKRQLFTIKESHSDDSSSTTGNYTSCQQLQVNELLASPNKREQDPLKLLAAKQIAKQAPEGATSFATATADLAGYDPFDQKQLDGDDDCSIFDDRYNILYHLFKDNKSNDDDYRIVDKHNALKQIFDDIDNEEGSKCDVDKLIVKKVCVGCCRKTFRRIYKDVTVQPSSFIAGTETGTETEDVHVAASSDGSANDRVVRTRTTTSTGDVAINLLCTYQQSLLPGLTTKLQIRHETTEQRLLRERIESNACCQHLMNGRFIVDFVQPNNRPDEIFQLRIWKDQLIIANEKTLDFSMW</sequence>
<evidence type="ECO:0000313" key="2">
    <source>
        <dbReference type="EMBL" id="OEU23222.1"/>
    </source>
</evidence>
<dbReference type="Proteomes" id="UP000095751">
    <property type="component" value="Unassembled WGS sequence"/>
</dbReference>